<evidence type="ECO:0000256" key="3">
    <source>
        <dbReference type="SAM" id="MobiDB-lite"/>
    </source>
</evidence>
<gene>
    <name evidence="4" type="ORF">ILEXP_LOCUS16323</name>
</gene>
<dbReference type="GO" id="GO:0005737">
    <property type="term" value="C:cytoplasm"/>
    <property type="evidence" value="ECO:0007669"/>
    <property type="project" value="UniProtKB-ARBA"/>
</dbReference>
<feature type="compositionally biased region" description="Acidic residues" evidence="3">
    <location>
        <begin position="71"/>
        <end position="82"/>
    </location>
</feature>
<feature type="region of interest" description="Disordered" evidence="3">
    <location>
        <begin position="67"/>
        <end position="90"/>
    </location>
</feature>
<proteinExistence type="inferred from homology"/>
<dbReference type="Gene3D" id="3.40.1180.10">
    <property type="entry name" value="Decaprenyl diphosphate synthase-like"/>
    <property type="match status" value="1"/>
</dbReference>
<keyword evidence="5" id="KW-1185">Reference proteome</keyword>
<dbReference type="AlphaFoldDB" id="A0ABC8RU59"/>
<dbReference type="NCBIfam" id="TIGR00055">
    <property type="entry name" value="uppS"/>
    <property type="match status" value="1"/>
</dbReference>
<evidence type="ECO:0000256" key="2">
    <source>
        <dbReference type="RuleBase" id="RU363018"/>
    </source>
</evidence>
<dbReference type="EC" id="2.5.1.-" evidence="2"/>
<keyword evidence="1 2" id="KW-0808">Transferase</keyword>
<comment type="similarity">
    <text evidence="2">Belongs to the UPP synthase family.</text>
</comment>
<evidence type="ECO:0000313" key="4">
    <source>
        <dbReference type="EMBL" id="CAK9148387.1"/>
    </source>
</evidence>
<name>A0ABC8RU59_9AQUA</name>
<dbReference type="HAMAP" id="MF_01139">
    <property type="entry name" value="ISPT"/>
    <property type="match status" value="1"/>
</dbReference>
<sequence length="335" mass="38922">MLSMRFPVVPTHKNTTTLSHHLQNKSFSSVTSDRDLAKRNRRIRWNFGPSISSPRFRKLLVNGALIVPPPQEEEEEEEEEEGEVGKKRPAEVELPAGLRLELMPKHVSVTPDGHRRWARKRGLPIDEGYKALGRRMAKFIRLCCKWGVPVLTFYAFSTENWSRSKEDVDSFMNWSEMWIKSVTMEKWMRNNVRLSVIGDKSMLPNSLQQVISEAEEALKANTRLHFIIGLSYGGRYDILQACKSVASKVKDGLIQLEDIDQSIFEQELETKCTKFPNPDLHIRTSGELRLSNFMLWQVHFTEFYFANKCFPDFEEADFIEALNSYQKRDRRFGGR</sequence>
<evidence type="ECO:0000256" key="1">
    <source>
        <dbReference type="ARBA" id="ARBA00022679"/>
    </source>
</evidence>
<comment type="caution">
    <text evidence="4">The sequence shown here is derived from an EMBL/GenBank/DDBJ whole genome shotgun (WGS) entry which is preliminary data.</text>
</comment>
<evidence type="ECO:0000313" key="5">
    <source>
        <dbReference type="Proteomes" id="UP001642360"/>
    </source>
</evidence>
<accession>A0ABC8RU59</accession>
<reference evidence="4 5" key="1">
    <citation type="submission" date="2024-02" db="EMBL/GenBank/DDBJ databases">
        <authorList>
            <person name="Vignale AGUSTIN F."/>
            <person name="Sosa J E."/>
            <person name="Modenutti C."/>
        </authorList>
    </citation>
    <scope>NUCLEOTIDE SEQUENCE [LARGE SCALE GENOMIC DNA]</scope>
</reference>
<dbReference type="GO" id="GO:0000287">
    <property type="term" value="F:magnesium ion binding"/>
    <property type="evidence" value="ECO:0007669"/>
    <property type="project" value="UniProtKB-ARBA"/>
</dbReference>
<dbReference type="EMBL" id="CAUOFW020001742">
    <property type="protein sequence ID" value="CAK9148387.1"/>
    <property type="molecule type" value="Genomic_DNA"/>
</dbReference>
<dbReference type="SUPFAM" id="SSF64005">
    <property type="entry name" value="Undecaprenyl diphosphate synthase"/>
    <property type="match status" value="1"/>
</dbReference>
<organism evidence="4 5">
    <name type="scientific">Ilex paraguariensis</name>
    <name type="common">yerba mate</name>
    <dbReference type="NCBI Taxonomy" id="185542"/>
    <lineage>
        <taxon>Eukaryota</taxon>
        <taxon>Viridiplantae</taxon>
        <taxon>Streptophyta</taxon>
        <taxon>Embryophyta</taxon>
        <taxon>Tracheophyta</taxon>
        <taxon>Spermatophyta</taxon>
        <taxon>Magnoliopsida</taxon>
        <taxon>eudicotyledons</taxon>
        <taxon>Gunneridae</taxon>
        <taxon>Pentapetalae</taxon>
        <taxon>asterids</taxon>
        <taxon>campanulids</taxon>
        <taxon>Aquifoliales</taxon>
        <taxon>Aquifoliaceae</taxon>
        <taxon>Ilex</taxon>
    </lineage>
</organism>
<dbReference type="CDD" id="cd00475">
    <property type="entry name" value="Cis_IPPS"/>
    <property type="match status" value="1"/>
</dbReference>
<dbReference type="PANTHER" id="PTHR10291:SF0">
    <property type="entry name" value="DEHYDRODOLICHYL DIPHOSPHATE SYNTHASE 2"/>
    <property type="match status" value="1"/>
</dbReference>
<dbReference type="InterPro" id="IPR001441">
    <property type="entry name" value="UPP_synth-like"/>
</dbReference>
<dbReference type="FunFam" id="3.40.1180.10:FF:000001">
    <property type="entry name" value="(2E,6E)-farnesyl-diphosphate-specific ditrans,polycis-undecaprenyl-diphosphate synthase"/>
    <property type="match status" value="1"/>
</dbReference>
<protein>
    <recommendedName>
        <fullName evidence="2">Alkyl transferase</fullName>
        <ecNumber evidence="2">2.5.1.-</ecNumber>
    </recommendedName>
</protein>
<dbReference type="PANTHER" id="PTHR10291">
    <property type="entry name" value="DEHYDRODOLICHYL DIPHOSPHATE SYNTHASE FAMILY MEMBER"/>
    <property type="match status" value="1"/>
</dbReference>
<dbReference type="InterPro" id="IPR036424">
    <property type="entry name" value="UPP_synth-like_sf"/>
</dbReference>
<dbReference type="Proteomes" id="UP001642360">
    <property type="component" value="Unassembled WGS sequence"/>
</dbReference>
<dbReference type="GO" id="GO:0004659">
    <property type="term" value="F:prenyltransferase activity"/>
    <property type="evidence" value="ECO:0007669"/>
    <property type="project" value="UniProtKB-ARBA"/>
</dbReference>
<dbReference type="Pfam" id="PF01255">
    <property type="entry name" value="Prenyltransf"/>
    <property type="match status" value="1"/>
</dbReference>